<keyword evidence="1" id="KW-0812">Transmembrane</keyword>
<dbReference type="Proteomes" id="UP000762676">
    <property type="component" value="Unassembled WGS sequence"/>
</dbReference>
<keyword evidence="2" id="KW-0732">Signal</keyword>
<evidence type="ECO:0000313" key="4">
    <source>
        <dbReference type="Proteomes" id="UP000762676"/>
    </source>
</evidence>
<sequence>MFTKSRVVIILCVLFCVNLALSVPVPTVYRLTWVENPKTNVTYRSITFTYNIREIFKINDILNRNIITWVAYITVVTCVVILASKLQAASRFRRS</sequence>
<accession>A0AAV4FCC9</accession>
<protein>
    <submittedName>
        <fullName evidence="3">Uncharacterized protein</fullName>
    </submittedName>
</protein>
<keyword evidence="1" id="KW-0472">Membrane</keyword>
<keyword evidence="4" id="KW-1185">Reference proteome</keyword>
<feature type="transmembrane region" description="Helical" evidence="1">
    <location>
        <begin position="66"/>
        <end position="84"/>
    </location>
</feature>
<feature type="signal peptide" evidence="2">
    <location>
        <begin position="1"/>
        <end position="22"/>
    </location>
</feature>
<name>A0AAV4FCC9_9GAST</name>
<feature type="chain" id="PRO_5043315725" evidence="2">
    <location>
        <begin position="23"/>
        <end position="95"/>
    </location>
</feature>
<organism evidence="3 4">
    <name type="scientific">Elysia marginata</name>
    <dbReference type="NCBI Taxonomy" id="1093978"/>
    <lineage>
        <taxon>Eukaryota</taxon>
        <taxon>Metazoa</taxon>
        <taxon>Spiralia</taxon>
        <taxon>Lophotrochozoa</taxon>
        <taxon>Mollusca</taxon>
        <taxon>Gastropoda</taxon>
        <taxon>Heterobranchia</taxon>
        <taxon>Euthyneura</taxon>
        <taxon>Panpulmonata</taxon>
        <taxon>Sacoglossa</taxon>
        <taxon>Placobranchoidea</taxon>
        <taxon>Plakobranchidae</taxon>
        <taxon>Elysia</taxon>
    </lineage>
</organism>
<evidence type="ECO:0000256" key="2">
    <source>
        <dbReference type="SAM" id="SignalP"/>
    </source>
</evidence>
<keyword evidence="1" id="KW-1133">Transmembrane helix</keyword>
<dbReference type="AlphaFoldDB" id="A0AAV4FCC9"/>
<reference evidence="3 4" key="1">
    <citation type="journal article" date="2021" name="Elife">
        <title>Chloroplast acquisition without the gene transfer in kleptoplastic sea slugs, Plakobranchus ocellatus.</title>
        <authorList>
            <person name="Maeda T."/>
            <person name="Takahashi S."/>
            <person name="Yoshida T."/>
            <person name="Shimamura S."/>
            <person name="Takaki Y."/>
            <person name="Nagai Y."/>
            <person name="Toyoda A."/>
            <person name="Suzuki Y."/>
            <person name="Arimoto A."/>
            <person name="Ishii H."/>
            <person name="Satoh N."/>
            <person name="Nishiyama T."/>
            <person name="Hasebe M."/>
            <person name="Maruyama T."/>
            <person name="Minagawa J."/>
            <person name="Obokata J."/>
            <person name="Shigenobu S."/>
        </authorList>
    </citation>
    <scope>NUCLEOTIDE SEQUENCE [LARGE SCALE GENOMIC DNA]</scope>
</reference>
<evidence type="ECO:0000313" key="3">
    <source>
        <dbReference type="EMBL" id="GFR70696.1"/>
    </source>
</evidence>
<gene>
    <name evidence="3" type="ORF">ElyMa_000335000</name>
</gene>
<proteinExistence type="predicted"/>
<comment type="caution">
    <text evidence="3">The sequence shown here is derived from an EMBL/GenBank/DDBJ whole genome shotgun (WGS) entry which is preliminary data.</text>
</comment>
<dbReference type="EMBL" id="BMAT01000664">
    <property type="protein sequence ID" value="GFR70696.1"/>
    <property type="molecule type" value="Genomic_DNA"/>
</dbReference>
<evidence type="ECO:0000256" key="1">
    <source>
        <dbReference type="SAM" id="Phobius"/>
    </source>
</evidence>